<dbReference type="Pfam" id="PF12430">
    <property type="entry name" value="ABA_GPCR"/>
    <property type="match status" value="1"/>
</dbReference>
<keyword evidence="3 6" id="KW-1133">Transmembrane helix</keyword>
<keyword evidence="4 6" id="KW-0472">Membrane</keyword>
<protein>
    <recommendedName>
        <fullName evidence="10">Abscisic acid G-protein coupled receptor-like domain-containing protein</fullName>
    </recommendedName>
</protein>
<feature type="transmembrane region" description="Helical" evidence="6">
    <location>
        <begin position="38"/>
        <end position="62"/>
    </location>
</feature>
<dbReference type="PANTHER" id="PTHR15948:SF0">
    <property type="entry name" value="GOLGI PH REGULATOR A-RELATED"/>
    <property type="match status" value="1"/>
</dbReference>
<dbReference type="GO" id="GO:0016020">
    <property type="term" value="C:membrane"/>
    <property type="evidence" value="ECO:0007669"/>
    <property type="project" value="UniProtKB-SubCell"/>
</dbReference>
<feature type="transmembrane region" description="Helical" evidence="6">
    <location>
        <begin position="512"/>
        <end position="536"/>
    </location>
</feature>
<feature type="transmembrane region" description="Helical" evidence="6">
    <location>
        <begin position="583"/>
        <end position="603"/>
    </location>
</feature>
<dbReference type="AlphaFoldDB" id="A0A7S3L5E9"/>
<feature type="transmembrane region" description="Helical" evidence="6">
    <location>
        <begin position="209"/>
        <end position="231"/>
    </location>
</feature>
<keyword evidence="2 6" id="KW-0812">Transmembrane</keyword>
<evidence type="ECO:0008006" key="10">
    <source>
        <dbReference type="Google" id="ProtNLM"/>
    </source>
</evidence>
<evidence type="ECO:0000256" key="1">
    <source>
        <dbReference type="ARBA" id="ARBA00004141"/>
    </source>
</evidence>
<gene>
    <name evidence="9" type="ORF">ACOF00016_LOCUS9913</name>
</gene>
<comment type="subcellular location">
    <subcellularLocation>
        <location evidence="1">Membrane</location>
        <topology evidence="1">Multi-pass membrane protein</topology>
    </subcellularLocation>
</comment>
<evidence type="ECO:0000313" key="9">
    <source>
        <dbReference type="EMBL" id="CAE0412652.1"/>
    </source>
</evidence>
<feature type="transmembrane region" description="Helical" evidence="6">
    <location>
        <begin position="74"/>
        <end position="96"/>
    </location>
</feature>
<evidence type="ECO:0000256" key="2">
    <source>
        <dbReference type="ARBA" id="ARBA00022692"/>
    </source>
</evidence>
<sequence length="623" mass="69062">MDVLLAVASFGMSTYMPKCVLQPPQTKSIEAPPFLIRVAANLSFMLLALSIIDSVPQSWMLFLNEQTIPLAYRVVLVLLVSSVLIYFPAVFGARIISGSFGSTSTEDSSSYYLGSKGGQTSPVNAAHRCHRPTWMGWFCWNFATFLRKLAFVLCQTVLIKPINKMLGRRSSSSSVLPTTVPPSPPPTGGNVFRFPAVTPSLLHFRLIPMMGSVTAVGITIYVVSTISPWFVRTTSVAHHTYRTMPFLSVTVSWLCSVGIFLSSVVNGFGSVSLPYSCMAGLYLEPISDDAVNRAQQELIKARQSTEDRQNELSQLSTNAISPSIAEAPRSTGDFRQKPLPSRWSFSSSNDDRQSTRRKLLTQEIGFLTTLVQELEQEVVDIRQSQEMAAQSRTRWGKLRACVGIFFSVLLVVRLIAAAWFLWRHNHPIEGGSNRGSDPVTVTVLWLIGHNYVNQQQYNTLSQVISLILTAYLSMSQVRTFIRAVDALHWRVQLCCIPGAVRSHPYHSLKTSVYTPLVASLMCCYFLACVVLTKLLVPAPYRRALALALETTSVHPSATAAMVAEEGDEQLLRFFLRIRSYAVNTVFLITALISTVALVMMVGLQRHQSMRHRPSTPGILLESP</sequence>
<feature type="domain" description="Golgi pH regulator conserved" evidence="8">
    <location>
        <begin position="249"/>
        <end position="312"/>
    </location>
</feature>
<evidence type="ECO:0000256" key="6">
    <source>
        <dbReference type="SAM" id="Phobius"/>
    </source>
</evidence>
<evidence type="ECO:0000256" key="5">
    <source>
        <dbReference type="SAM" id="MobiDB-lite"/>
    </source>
</evidence>
<evidence type="ECO:0000256" key="3">
    <source>
        <dbReference type="ARBA" id="ARBA00022989"/>
    </source>
</evidence>
<evidence type="ECO:0000259" key="7">
    <source>
        <dbReference type="Pfam" id="PF12430"/>
    </source>
</evidence>
<proteinExistence type="predicted"/>
<organism evidence="9">
    <name type="scientific">Amphora coffeiformis</name>
    <dbReference type="NCBI Taxonomy" id="265554"/>
    <lineage>
        <taxon>Eukaryota</taxon>
        <taxon>Sar</taxon>
        <taxon>Stramenopiles</taxon>
        <taxon>Ochrophyta</taxon>
        <taxon>Bacillariophyta</taxon>
        <taxon>Bacillariophyceae</taxon>
        <taxon>Bacillariophycidae</taxon>
        <taxon>Thalassiophysales</taxon>
        <taxon>Catenulaceae</taxon>
        <taxon>Amphora</taxon>
    </lineage>
</organism>
<reference evidence="9" key="1">
    <citation type="submission" date="2021-01" db="EMBL/GenBank/DDBJ databases">
        <authorList>
            <person name="Corre E."/>
            <person name="Pelletier E."/>
            <person name="Niang G."/>
            <person name="Scheremetjew M."/>
            <person name="Finn R."/>
            <person name="Kale V."/>
            <person name="Holt S."/>
            <person name="Cochrane G."/>
            <person name="Meng A."/>
            <person name="Brown T."/>
            <person name="Cohen L."/>
        </authorList>
    </citation>
    <scope>NUCLEOTIDE SEQUENCE</scope>
    <source>
        <strain evidence="9">CCMP127</strain>
    </source>
</reference>
<feature type="transmembrane region" description="Helical" evidence="6">
    <location>
        <begin position="400"/>
        <end position="422"/>
    </location>
</feature>
<dbReference type="InterPro" id="IPR015672">
    <property type="entry name" value="GPHR/GTG"/>
</dbReference>
<dbReference type="PANTHER" id="PTHR15948">
    <property type="entry name" value="G-PROTEIN COUPLED RECEPTOR 89-RELATED"/>
    <property type="match status" value="1"/>
</dbReference>
<dbReference type="Pfam" id="PF12537">
    <property type="entry name" value="GPHR_N"/>
    <property type="match status" value="1"/>
</dbReference>
<name>A0A7S3L5E9_9STRA</name>
<accession>A0A7S3L5E9</accession>
<feature type="domain" description="Abscisic acid G-protein coupled receptor-like" evidence="7">
    <location>
        <begin position="390"/>
        <end position="598"/>
    </location>
</feature>
<dbReference type="EMBL" id="HBIM01012054">
    <property type="protein sequence ID" value="CAE0412652.1"/>
    <property type="molecule type" value="Transcribed_RNA"/>
</dbReference>
<feature type="transmembrane region" description="Helical" evidence="6">
    <location>
        <begin position="251"/>
        <end position="273"/>
    </location>
</feature>
<evidence type="ECO:0000256" key="4">
    <source>
        <dbReference type="ARBA" id="ARBA00023136"/>
    </source>
</evidence>
<dbReference type="InterPro" id="IPR025969">
    <property type="entry name" value="ABA_GPCR_dom"/>
</dbReference>
<evidence type="ECO:0000259" key="8">
    <source>
        <dbReference type="Pfam" id="PF12537"/>
    </source>
</evidence>
<feature type="region of interest" description="Disordered" evidence="5">
    <location>
        <begin position="325"/>
        <end position="350"/>
    </location>
</feature>
<dbReference type="InterPro" id="IPR022535">
    <property type="entry name" value="Golgi_pH-regulator_cons_dom"/>
</dbReference>